<dbReference type="PANTHER" id="PTHR10046">
    <property type="entry name" value="ATP DEPENDENT LON PROTEASE FAMILY MEMBER"/>
    <property type="match status" value="1"/>
</dbReference>
<dbReference type="SUPFAM" id="SSF54211">
    <property type="entry name" value="Ribosomal protein S5 domain 2-like"/>
    <property type="match status" value="1"/>
</dbReference>
<comment type="catalytic activity">
    <reaction evidence="1">
        <text>Hydrolysis of proteins in presence of ATP.</text>
        <dbReference type="EC" id="3.4.21.53"/>
    </reaction>
</comment>
<protein>
    <recommendedName>
        <fullName evidence="1">endopeptidase La</fullName>
        <ecNumber evidence="1">3.4.21.53</ecNumber>
    </recommendedName>
</protein>
<dbReference type="Proteomes" id="UP000249134">
    <property type="component" value="Chromosome 1"/>
</dbReference>
<keyword evidence="2" id="KW-0812">Transmembrane</keyword>
<keyword evidence="1" id="KW-0378">Hydrolase</keyword>
<dbReference type="GO" id="GO:0030163">
    <property type="term" value="P:protein catabolic process"/>
    <property type="evidence" value="ECO:0007669"/>
    <property type="project" value="InterPro"/>
</dbReference>
<evidence type="ECO:0000259" key="3">
    <source>
        <dbReference type="PROSITE" id="PS50106"/>
    </source>
</evidence>
<dbReference type="InterPro" id="IPR036034">
    <property type="entry name" value="PDZ_sf"/>
</dbReference>
<dbReference type="InterPro" id="IPR020568">
    <property type="entry name" value="Ribosomal_Su5_D2-typ_SF"/>
</dbReference>
<keyword evidence="2" id="KW-0472">Membrane</keyword>
<dbReference type="InterPro" id="IPR001478">
    <property type="entry name" value="PDZ"/>
</dbReference>
<gene>
    <name evidence="5" type="primary">ylbL</name>
    <name evidence="5" type="ORF">NCTC4824_04035</name>
</gene>
<dbReference type="STRING" id="1348624.GCA_001591545_02903"/>
<dbReference type="RefSeq" id="WP_231955863.1">
    <property type="nucleotide sequence ID" value="NZ_CBCSGM010000004.1"/>
</dbReference>
<evidence type="ECO:0000313" key="5">
    <source>
        <dbReference type="EMBL" id="SQI63334.1"/>
    </source>
</evidence>
<dbReference type="InterPro" id="IPR027065">
    <property type="entry name" value="Lon_Prtase"/>
</dbReference>
<evidence type="ECO:0000256" key="2">
    <source>
        <dbReference type="SAM" id="Phobius"/>
    </source>
</evidence>
<dbReference type="Gene3D" id="3.30.230.10">
    <property type="match status" value="1"/>
</dbReference>
<dbReference type="GO" id="GO:0004252">
    <property type="term" value="F:serine-type endopeptidase activity"/>
    <property type="evidence" value="ECO:0007669"/>
    <property type="project" value="UniProtKB-UniRule"/>
</dbReference>
<dbReference type="Pfam" id="PF05362">
    <property type="entry name" value="Lon_C"/>
    <property type="match status" value="1"/>
</dbReference>
<evidence type="ECO:0000313" key="6">
    <source>
        <dbReference type="Proteomes" id="UP000249134"/>
    </source>
</evidence>
<comment type="similarity">
    <text evidence="1">Belongs to the peptidase S16 family.</text>
</comment>
<dbReference type="InterPro" id="IPR014721">
    <property type="entry name" value="Ribsml_uS5_D2-typ_fold_subgr"/>
</dbReference>
<evidence type="ECO:0000259" key="4">
    <source>
        <dbReference type="PROSITE" id="PS51786"/>
    </source>
</evidence>
<proteinExistence type="inferred from homology"/>
<keyword evidence="2" id="KW-1133">Transmembrane helix</keyword>
<keyword evidence="1" id="KW-0645">Protease</keyword>
<name>A0A2X4ZSQ4_LEDLE</name>
<feature type="domain" description="PDZ" evidence="3">
    <location>
        <begin position="121"/>
        <end position="192"/>
    </location>
</feature>
<dbReference type="PROSITE" id="PS51786">
    <property type="entry name" value="LON_PROTEOLYTIC"/>
    <property type="match status" value="1"/>
</dbReference>
<dbReference type="GO" id="GO:0005524">
    <property type="term" value="F:ATP binding"/>
    <property type="evidence" value="ECO:0007669"/>
    <property type="project" value="InterPro"/>
</dbReference>
<dbReference type="Pfam" id="PF13180">
    <property type="entry name" value="PDZ_2"/>
    <property type="match status" value="1"/>
</dbReference>
<feature type="active site" evidence="1">
    <location>
        <position position="285"/>
    </location>
</feature>
<dbReference type="EC" id="3.4.21.53" evidence="1"/>
<dbReference type="PROSITE" id="PS50106">
    <property type="entry name" value="PDZ"/>
    <property type="match status" value="1"/>
</dbReference>
<dbReference type="AlphaFoldDB" id="A0A2X4ZSQ4"/>
<dbReference type="GO" id="GO:0004176">
    <property type="term" value="F:ATP-dependent peptidase activity"/>
    <property type="evidence" value="ECO:0007669"/>
    <property type="project" value="UniProtKB-UniRule"/>
</dbReference>
<accession>A0A2X4ZSQ4</accession>
<sequence>MMNTLFSNIKTRKILGTILILILISFFIPTPYYLYQPGSVEELASKVTVEGGEKQAEGNFYLTTVLSLRASNIYYLAYGLVAPHTDMRKVKEVKGDLTDKEYERMLEHMMTSSQQHALVAGLRAAGEKVIVKPNGVFVSNVSGTSNAKGKIEVGDVIKQVDGKQVNQITDFLSLLKNRSQGNVVELTFIHDGKEKSADIELIPIANGENKAGIGIVPEDQFEIETSRTININAADIGGPSAGLMFSLEVYNQLMKSDITKGYEIAGTGTIDMEGNVGQIGGIREKITAVNKAEMDIFFCPADVSMTDTNEMDVLDEVKKEGYDVKVVPVKTLQEAIDYLNKLPPKQHVE</sequence>
<organism evidence="5 6">
    <name type="scientific">Lederbergia lenta</name>
    <name type="common">Bacillus lentus</name>
    <dbReference type="NCBI Taxonomy" id="1467"/>
    <lineage>
        <taxon>Bacteria</taxon>
        <taxon>Bacillati</taxon>
        <taxon>Bacillota</taxon>
        <taxon>Bacilli</taxon>
        <taxon>Bacillales</taxon>
        <taxon>Bacillaceae</taxon>
        <taxon>Lederbergia</taxon>
    </lineage>
</organism>
<feature type="active site" evidence="1">
    <location>
        <position position="240"/>
    </location>
</feature>
<dbReference type="InterPro" id="IPR008269">
    <property type="entry name" value="Lon_proteolytic"/>
</dbReference>
<dbReference type="SUPFAM" id="SSF50156">
    <property type="entry name" value="PDZ domain-like"/>
    <property type="match status" value="1"/>
</dbReference>
<feature type="transmembrane region" description="Helical" evidence="2">
    <location>
        <begin position="14"/>
        <end position="35"/>
    </location>
</feature>
<dbReference type="KEGG" id="blen:NCTC4824_04035"/>
<dbReference type="GO" id="GO:0006508">
    <property type="term" value="P:proteolysis"/>
    <property type="evidence" value="ECO:0007669"/>
    <property type="project" value="UniProtKB-KW"/>
</dbReference>
<evidence type="ECO:0000256" key="1">
    <source>
        <dbReference type="PROSITE-ProRule" id="PRU01122"/>
    </source>
</evidence>
<keyword evidence="1" id="KW-0720">Serine protease</keyword>
<dbReference type="NCBIfam" id="NF041438">
    <property type="entry name" value="SepM_fam_S16"/>
    <property type="match status" value="1"/>
</dbReference>
<dbReference type="EMBL" id="LS483476">
    <property type="protein sequence ID" value="SQI63334.1"/>
    <property type="molecule type" value="Genomic_DNA"/>
</dbReference>
<reference evidence="5 6" key="1">
    <citation type="submission" date="2018-06" db="EMBL/GenBank/DDBJ databases">
        <authorList>
            <consortium name="Pathogen Informatics"/>
            <person name="Doyle S."/>
        </authorList>
    </citation>
    <scope>NUCLEOTIDE SEQUENCE [LARGE SCALE GENOMIC DNA]</scope>
    <source>
        <strain evidence="5 6">NCTC4824</strain>
    </source>
</reference>
<feature type="domain" description="Lon proteolytic" evidence="4">
    <location>
        <begin position="232"/>
        <end position="342"/>
    </location>
</feature>
<keyword evidence="6" id="KW-1185">Reference proteome</keyword>